<sequence>MPLNPSRAGDERDHLSGSLEPEPHTALRAELVSIKRAAVIRLRDERLICDAVLLRVQARLDAEEVRLTAPSTAD</sequence>
<dbReference type="RefSeq" id="WP_187243212.1">
    <property type="nucleotide sequence ID" value="NZ_BAAAOK010000046.1"/>
</dbReference>
<evidence type="ECO:0000256" key="1">
    <source>
        <dbReference type="SAM" id="MobiDB-lite"/>
    </source>
</evidence>
<evidence type="ECO:0000313" key="2">
    <source>
        <dbReference type="EMBL" id="MBC6466202.1"/>
    </source>
</evidence>
<name>A0ABR7LMY5_9ACTN</name>
<keyword evidence="3" id="KW-1185">Reference proteome</keyword>
<feature type="compositionally biased region" description="Basic and acidic residues" evidence="1">
    <location>
        <begin position="8"/>
        <end position="22"/>
    </location>
</feature>
<comment type="caution">
    <text evidence="2">The sequence shown here is derived from an EMBL/GenBank/DDBJ whole genome shotgun (WGS) entry which is preliminary data.</text>
</comment>
<organism evidence="2 3">
    <name type="scientific">Actinomadura alba</name>
    <dbReference type="NCBI Taxonomy" id="406431"/>
    <lineage>
        <taxon>Bacteria</taxon>
        <taxon>Bacillati</taxon>
        <taxon>Actinomycetota</taxon>
        <taxon>Actinomycetes</taxon>
        <taxon>Streptosporangiales</taxon>
        <taxon>Thermomonosporaceae</taxon>
        <taxon>Actinomadura</taxon>
    </lineage>
</organism>
<gene>
    <name evidence="2" type="ORF">HKK74_11925</name>
</gene>
<dbReference type="EMBL" id="JABVEC010000007">
    <property type="protein sequence ID" value="MBC6466202.1"/>
    <property type="molecule type" value="Genomic_DNA"/>
</dbReference>
<dbReference type="Proteomes" id="UP000805614">
    <property type="component" value="Unassembled WGS sequence"/>
</dbReference>
<protein>
    <submittedName>
        <fullName evidence="2">Uncharacterized protein</fullName>
    </submittedName>
</protein>
<proteinExistence type="predicted"/>
<accession>A0ABR7LMY5</accession>
<feature type="region of interest" description="Disordered" evidence="1">
    <location>
        <begin position="1"/>
        <end position="22"/>
    </location>
</feature>
<reference evidence="2 3" key="1">
    <citation type="submission" date="2020-06" db="EMBL/GenBank/DDBJ databases">
        <title>Actinomadura xiongansis sp. nov., isolated from soil of Baiyangdian.</title>
        <authorList>
            <person name="Zhang X."/>
        </authorList>
    </citation>
    <scope>NUCLEOTIDE SEQUENCE [LARGE SCALE GENOMIC DNA]</scope>
    <source>
        <strain evidence="2 3">HBUM206468</strain>
    </source>
</reference>
<evidence type="ECO:0000313" key="3">
    <source>
        <dbReference type="Proteomes" id="UP000805614"/>
    </source>
</evidence>